<dbReference type="GO" id="GO:0015074">
    <property type="term" value="P:DNA integration"/>
    <property type="evidence" value="ECO:0007669"/>
    <property type="project" value="InterPro"/>
</dbReference>
<dbReference type="SUPFAM" id="SSF56672">
    <property type="entry name" value="DNA/RNA polymerases"/>
    <property type="match status" value="1"/>
</dbReference>
<organism evidence="4 5">
    <name type="scientific">Vigna mungo</name>
    <name type="common">Black gram</name>
    <name type="synonym">Phaseolus mungo</name>
    <dbReference type="NCBI Taxonomy" id="3915"/>
    <lineage>
        <taxon>Eukaryota</taxon>
        <taxon>Viridiplantae</taxon>
        <taxon>Streptophyta</taxon>
        <taxon>Embryophyta</taxon>
        <taxon>Tracheophyta</taxon>
        <taxon>Spermatophyta</taxon>
        <taxon>Magnoliopsida</taxon>
        <taxon>eudicotyledons</taxon>
        <taxon>Gunneridae</taxon>
        <taxon>Pentapetalae</taxon>
        <taxon>rosids</taxon>
        <taxon>fabids</taxon>
        <taxon>Fabales</taxon>
        <taxon>Fabaceae</taxon>
        <taxon>Papilionoideae</taxon>
        <taxon>50 kb inversion clade</taxon>
        <taxon>NPAAA clade</taxon>
        <taxon>indigoferoid/millettioid clade</taxon>
        <taxon>Phaseoleae</taxon>
        <taxon>Vigna</taxon>
    </lineage>
</organism>
<dbReference type="Pfam" id="PF25597">
    <property type="entry name" value="SH3_retrovirus"/>
    <property type="match status" value="1"/>
</dbReference>
<dbReference type="Pfam" id="PF00665">
    <property type="entry name" value="rve"/>
    <property type="match status" value="1"/>
</dbReference>
<dbReference type="AlphaFoldDB" id="A0AAQ3NXS6"/>
<name>A0AAQ3NXS6_VIGMU</name>
<dbReference type="GO" id="GO:0003676">
    <property type="term" value="F:nucleic acid binding"/>
    <property type="evidence" value="ECO:0007669"/>
    <property type="project" value="InterPro"/>
</dbReference>
<keyword evidence="5" id="KW-1185">Reference proteome</keyword>
<dbReference type="InterPro" id="IPR054722">
    <property type="entry name" value="PolX-like_BBD"/>
</dbReference>
<protein>
    <recommendedName>
        <fullName evidence="3">Integrase catalytic domain-containing protein</fullName>
    </recommendedName>
</protein>
<gene>
    <name evidence="4" type="ORF">V8G54_005351</name>
</gene>
<sequence>MASAVASSSNNTQARRRFGAPRQCTHCGRTNHTIDTCFLIHGFPPDFKSKQVHNVTTYSSTTVPYNNSQAQSHSSTLGLSQEQIQGLLALLPHSNPTITHSTGLVSSHNVSTSSQDQGNISSQWILDTGATDHISSSLSHFIYYHKISPIAISLPNKNSSFAHFSGTVSLGSHLTLHNVLFVPNFSVNLISVTKLTKSLSCKIIISEFSCEIQDKSTLQMIGKAEERGGLYVMIVPASLPLAPPTTISPENFIACSTIRPDSTDIWHSRLGHPSSSCYTKLRTMYATLPDTKSTPCDTCHYSKQRKLPFQLSTTISKAPFDLIHVDIWGPYCTSSVDGFKYFLTIVDDMSRFTWIKLMASKSDTRSHLISFVSYIKTQFGIDEKAVRSDNGNEFAMTDFYRQKGIQHQLSCVETPQQNGIVERKSQHILNVARSLMFQSHLPIVFWSFAVRYAVQLINILPSTVLAYFSPSQLLHNVKPDITYLRVFGSLCYASTLQAHRTKFQPRARKCILLGYKTGVKGYLLLDFNSREIFLSRNVVFYENIFPFLTSDKQSPIDTQNLNSLDLVTKINSSSSPLFSEVTDQPSLPPTSPPSIVPDLVSFSSQPVSVEPATATPQRKSTRPTHKPSYLQDYHCNMLSTSSATQSSTGTLYPISSYLSYDALSSLHKSYVLNLSQVSEPKTYNQAIKHDCWRNAMDQEIAALENTKTWVLTDLPNGKQPIGCKWVYKIKRHADGSIERYKARLVAKGYTQQEGLDYFETFSPVVKITTVRLVLALAASKHWYLHQLDVNNAFLHGDLDEEVYMSLPLGYKTEKPGQVCKLLKSLYGLKQASRQWNYKLTTTLLSLGYIQSKSDYSLFVKSDSAHITILLVYVDDIVLAGDDIQEIQTVKALLNAKFKIKDLGQLKYFLGLEIARSQQGINLSQRKYALELLEDAGLLGCQPVSTPIQPTEGKPYSDVQAYRRLLGRLLYLTNTRPDLCFAVSTLSQFLSNPLEDHYAAAIRILRYIKKNPGQGLFFPSNTEHSLKAFSDSDWAAACPDTRRSVTGFNVFYGASLISWKSKKQDTISRSSTEAEYRALASTTCEIQWLLYLLHDLKQPLPQPVPLFCDNQSAIRIAQNPAMHERTKHIEIDCHLIRDKVQVGVIKLLPISTSSQLADIHTKALHPAQFQSLLSKLSIKDIYAAT</sequence>
<accession>A0AAQ3NXS6</accession>
<keyword evidence="1" id="KW-0064">Aspartyl protease</keyword>
<dbReference type="InterPro" id="IPR043502">
    <property type="entry name" value="DNA/RNA_pol_sf"/>
</dbReference>
<dbReference type="Pfam" id="PF13976">
    <property type="entry name" value="gag_pre-integrs"/>
    <property type="match status" value="1"/>
</dbReference>
<feature type="region of interest" description="Disordered" evidence="2">
    <location>
        <begin position="1"/>
        <end position="21"/>
    </location>
</feature>
<dbReference type="Pfam" id="PF07727">
    <property type="entry name" value="RVT_2"/>
    <property type="match status" value="1"/>
</dbReference>
<feature type="domain" description="Integrase catalytic" evidence="3">
    <location>
        <begin position="315"/>
        <end position="478"/>
    </location>
</feature>
<dbReference type="InterPro" id="IPR013103">
    <property type="entry name" value="RVT_2"/>
</dbReference>
<dbReference type="CDD" id="cd09272">
    <property type="entry name" value="RNase_HI_RT_Ty1"/>
    <property type="match status" value="1"/>
</dbReference>
<dbReference type="InterPro" id="IPR036397">
    <property type="entry name" value="RNaseH_sf"/>
</dbReference>
<dbReference type="InterPro" id="IPR001584">
    <property type="entry name" value="Integrase_cat-core"/>
</dbReference>
<dbReference type="InterPro" id="IPR012337">
    <property type="entry name" value="RNaseH-like_sf"/>
</dbReference>
<dbReference type="Proteomes" id="UP001374535">
    <property type="component" value="Chromosome 2"/>
</dbReference>
<dbReference type="PANTHER" id="PTHR11439:SF498">
    <property type="entry name" value="DNAK FAMILY PROTEIN"/>
    <property type="match status" value="1"/>
</dbReference>
<evidence type="ECO:0000313" key="5">
    <source>
        <dbReference type="Proteomes" id="UP001374535"/>
    </source>
</evidence>
<dbReference type="InterPro" id="IPR025724">
    <property type="entry name" value="GAG-pre-integrase_dom"/>
</dbReference>
<evidence type="ECO:0000313" key="4">
    <source>
        <dbReference type="EMBL" id="WVZ18029.1"/>
    </source>
</evidence>
<dbReference type="GO" id="GO:0004190">
    <property type="term" value="F:aspartic-type endopeptidase activity"/>
    <property type="evidence" value="ECO:0007669"/>
    <property type="project" value="UniProtKB-KW"/>
</dbReference>
<keyword evidence="1" id="KW-0378">Hydrolase</keyword>
<evidence type="ECO:0000256" key="1">
    <source>
        <dbReference type="ARBA" id="ARBA00022750"/>
    </source>
</evidence>
<feature type="region of interest" description="Disordered" evidence="2">
    <location>
        <begin position="607"/>
        <end position="626"/>
    </location>
</feature>
<dbReference type="InterPro" id="IPR057670">
    <property type="entry name" value="SH3_retrovirus"/>
</dbReference>
<keyword evidence="1" id="KW-0645">Protease</keyword>
<dbReference type="PROSITE" id="PS50994">
    <property type="entry name" value="INTEGRASE"/>
    <property type="match status" value="1"/>
</dbReference>
<feature type="compositionally biased region" description="Polar residues" evidence="2">
    <location>
        <begin position="1"/>
        <end position="13"/>
    </location>
</feature>
<dbReference type="EMBL" id="CP144699">
    <property type="protein sequence ID" value="WVZ18029.1"/>
    <property type="molecule type" value="Genomic_DNA"/>
</dbReference>
<dbReference type="SUPFAM" id="SSF53098">
    <property type="entry name" value="Ribonuclease H-like"/>
    <property type="match status" value="1"/>
</dbReference>
<dbReference type="PANTHER" id="PTHR11439">
    <property type="entry name" value="GAG-POL-RELATED RETROTRANSPOSON"/>
    <property type="match status" value="1"/>
</dbReference>
<dbReference type="Gene3D" id="3.30.420.10">
    <property type="entry name" value="Ribonuclease H-like superfamily/Ribonuclease H"/>
    <property type="match status" value="1"/>
</dbReference>
<proteinExistence type="predicted"/>
<evidence type="ECO:0000259" key="3">
    <source>
        <dbReference type="PROSITE" id="PS50994"/>
    </source>
</evidence>
<dbReference type="Pfam" id="PF22936">
    <property type="entry name" value="Pol_BBD"/>
    <property type="match status" value="1"/>
</dbReference>
<evidence type="ECO:0000256" key="2">
    <source>
        <dbReference type="SAM" id="MobiDB-lite"/>
    </source>
</evidence>
<reference evidence="4 5" key="1">
    <citation type="journal article" date="2023" name="Life. Sci Alliance">
        <title>Evolutionary insights into 3D genome organization and epigenetic landscape of Vigna mungo.</title>
        <authorList>
            <person name="Junaid A."/>
            <person name="Singh B."/>
            <person name="Bhatia S."/>
        </authorList>
    </citation>
    <scope>NUCLEOTIDE SEQUENCE [LARGE SCALE GENOMIC DNA]</scope>
    <source>
        <strain evidence="4">Urdbean</strain>
    </source>
</reference>